<keyword evidence="2" id="KW-1185">Reference proteome</keyword>
<proteinExistence type="predicted"/>
<dbReference type="Gene3D" id="2.60.40.740">
    <property type="match status" value="1"/>
</dbReference>
<gene>
    <name evidence="1" type="ORF">SAMN04488109_0584</name>
</gene>
<dbReference type="STRING" id="947013.SAMN04488109_0584"/>
<organism evidence="1 2">
    <name type="scientific">Chryseolinea serpens</name>
    <dbReference type="NCBI Taxonomy" id="947013"/>
    <lineage>
        <taxon>Bacteria</taxon>
        <taxon>Pseudomonadati</taxon>
        <taxon>Bacteroidota</taxon>
        <taxon>Cytophagia</taxon>
        <taxon>Cytophagales</taxon>
        <taxon>Fulvivirgaceae</taxon>
        <taxon>Chryseolinea</taxon>
    </lineage>
</organism>
<evidence type="ECO:0000313" key="2">
    <source>
        <dbReference type="Proteomes" id="UP000184212"/>
    </source>
</evidence>
<name>A0A1M5KDS9_9BACT</name>
<evidence type="ECO:0000313" key="1">
    <source>
        <dbReference type="EMBL" id="SHG50917.1"/>
    </source>
</evidence>
<reference evidence="1 2" key="1">
    <citation type="submission" date="2016-11" db="EMBL/GenBank/DDBJ databases">
        <authorList>
            <person name="Jaros S."/>
            <person name="Januszkiewicz K."/>
            <person name="Wedrychowicz H."/>
        </authorList>
    </citation>
    <scope>NUCLEOTIDE SEQUENCE [LARGE SCALE GENOMIC DNA]</scope>
    <source>
        <strain evidence="1 2">DSM 24574</strain>
    </source>
</reference>
<dbReference type="EMBL" id="FQWQ01000001">
    <property type="protein sequence ID" value="SHG50917.1"/>
    <property type="molecule type" value="Genomic_DNA"/>
</dbReference>
<dbReference type="PROSITE" id="PS51257">
    <property type="entry name" value="PROKAR_LIPOPROTEIN"/>
    <property type="match status" value="1"/>
</dbReference>
<dbReference type="Pfam" id="PF13573">
    <property type="entry name" value="SprB"/>
    <property type="match status" value="1"/>
</dbReference>
<dbReference type="Proteomes" id="UP000184212">
    <property type="component" value="Unassembled WGS sequence"/>
</dbReference>
<dbReference type="OrthoDB" id="1524994at2"/>
<sequence length="263" mass="28115">MNMQKFWFGLAVAFGVMACSSDEDPVDCEKSGLFLSLGTVVNATQCGVADGSLKVFGSGGKEPYQFSLKNGPTQDNGQFNNLPPGIYTIVLTDANRCSTTLDNVYIKAKDFTFTAEITDDNSCLGSNGAVTLQVSSGNPPYLFAIGTGDFTENNTFSNLPEGYQTIMVKDNEGCVVNLGVTIPRGFSGTSWENDIKPIIETKCALSGCHNGSRPDLRVFANAKTYAKSMKSKTQDRSMPAEGSLTDAQIQLIACWVDDGALAN</sequence>
<protein>
    <submittedName>
        <fullName evidence="1">SprB repeat-containing protein</fullName>
    </submittedName>
</protein>
<accession>A0A1M5KDS9</accession>
<dbReference type="AlphaFoldDB" id="A0A1M5KDS9"/>
<dbReference type="InterPro" id="IPR025667">
    <property type="entry name" value="SprB_repeat"/>
</dbReference>